<dbReference type="PANTHER" id="PTHR24104">
    <property type="entry name" value="E3 UBIQUITIN-PROTEIN LIGASE NHLRC1-RELATED"/>
    <property type="match status" value="1"/>
</dbReference>
<reference evidence="4" key="1">
    <citation type="journal article" date="2019" name="Int. J. Syst. Evol. Microbiol.">
        <title>The Global Catalogue of Microorganisms (GCM) 10K type strain sequencing project: providing services to taxonomists for standard genome sequencing and annotation.</title>
        <authorList>
            <consortium name="The Broad Institute Genomics Platform"/>
            <consortium name="The Broad Institute Genome Sequencing Center for Infectious Disease"/>
            <person name="Wu L."/>
            <person name="Ma J."/>
        </authorList>
    </citation>
    <scope>NUCLEOTIDE SEQUENCE [LARGE SCALE GENOMIC DNA]</scope>
    <source>
        <strain evidence="4">JCM 15592</strain>
    </source>
</reference>
<comment type="caution">
    <text evidence="3">The sequence shown here is derived from an EMBL/GenBank/DDBJ whole genome shotgun (WGS) entry which is preliminary data.</text>
</comment>
<protein>
    <recommendedName>
        <fullName evidence="5">NHL repeat containing protein</fullName>
    </recommendedName>
</protein>
<proteinExistence type="predicted"/>
<sequence length="716" mass="74270">MTRVLPHHRSVPRRALLAAAPGAALISPHDKAAAAARGDRAAYVPLRAQRIIGAPTTPGLAAWGLAYNPVSDELAVGDYVARQVRRYGRDGSYRGDFTNPSGQVPGVASALSVDARDGSYYLAVTGSTSAATDVVKYAPDGSYLAGFGIDQLVAWLAVDPTTGDLWIPDAFGGRTVIRRYAVDLAAQRLTQVATIDRPGTGPGQVRWATGVATDAAGRLYVVDTGNVTVHVFDAAGSWLRDLGDRTSLAGDLRGIALDEDLDRVYVSNAAGATVAAFALNSGSLVAHFGGEGTGPGQFVDGARQLAVTPDHRIWAADYGLRRVVSFDADGVAGPVFPNPGLPEDPAGLAVPRGLAVDPVTGEVLVADGFGQSITRYAADGSLVQRFGRRGSTPPEGMNYPKAVAVDPLTRNVWVANHEGAPHLVGFTPDFGAVVRQIVAPRFTLDLKFFRGLLYTLQTTPGAVRVYNPTTGALVRQWKSPIGALTALGIDPATGNIWVTTSKRRLGILTPAGRFRSIALGGVGAGVAFRGAEAYVSDSAGGRIRVLDRVTLAAKAVVGSGSGTGLGQLSGPSALDFDAAGRLYVVELRGGRVTAFGTEAAPEAGSAVVTVTGLGTAYQPMVTGTASAAAGVAHVEVSVTDQASGRCFDAAKNRWVAGAVWSRAVVWGPVTAPSWRLTVQLPLGPDRVYAVTARVVDRAGRVVVGPAATLRHTWAPA</sequence>
<keyword evidence="4" id="KW-1185">Reference proteome</keyword>
<gene>
    <name evidence="3" type="ORF">GCM10009811_32480</name>
</gene>
<dbReference type="SUPFAM" id="SSF101898">
    <property type="entry name" value="NHL repeat"/>
    <property type="match status" value="1"/>
</dbReference>
<name>A0ABP4Y9N7_9MICO</name>
<dbReference type="InterPro" id="IPR001258">
    <property type="entry name" value="NHL_repeat"/>
</dbReference>
<dbReference type="InterPro" id="IPR011042">
    <property type="entry name" value="6-blade_b-propeller_TolB-like"/>
</dbReference>
<accession>A0ABP4Y9N7</accession>
<evidence type="ECO:0008006" key="5">
    <source>
        <dbReference type="Google" id="ProtNLM"/>
    </source>
</evidence>
<dbReference type="PROSITE" id="PS51125">
    <property type="entry name" value="NHL"/>
    <property type="match status" value="1"/>
</dbReference>
<keyword evidence="1" id="KW-0677">Repeat</keyword>
<organism evidence="3 4">
    <name type="scientific">Nostocoides veronense</name>
    <dbReference type="NCBI Taxonomy" id="330836"/>
    <lineage>
        <taxon>Bacteria</taxon>
        <taxon>Bacillati</taxon>
        <taxon>Actinomycetota</taxon>
        <taxon>Actinomycetes</taxon>
        <taxon>Micrococcales</taxon>
        <taxon>Intrasporangiaceae</taxon>
        <taxon>Nostocoides</taxon>
    </lineage>
</organism>
<feature type="repeat" description="NHL" evidence="2">
    <location>
        <begin position="192"/>
        <end position="235"/>
    </location>
</feature>
<dbReference type="Proteomes" id="UP001499938">
    <property type="component" value="Unassembled WGS sequence"/>
</dbReference>
<dbReference type="InterPro" id="IPR050952">
    <property type="entry name" value="TRIM-NHL_E3_ligases"/>
</dbReference>
<evidence type="ECO:0000313" key="3">
    <source>
        <dbReference type="EMBL" id="GAA1806432.1"/>
    </source>
</evidence>
<evidence type="ECO:0000313" key="4">
    <source>
        <dbReference type="Proteomes" id="UP001499938"/>
    </source>
</evidence>
<dbReference type="SUPFAM" id="SSF75011">
    <property type="entry name" value="3-carboxy-cis,cis-mucoante lactonizing enzyme"/>
    <property type="match status" value="1"/>
</dbReference>
<dbReference type="Gene3D" id="2.120.10.30">
    <property type="entry name" value="TolB, C-terminal domain"/>
    <property type="match status" value="2"/>
</dbReference>
<evidence type="ECO:0000256" key="1">
    <source>
        <dbReference type="ARBA" id="ARBA00022737"/>
    </source>
</evidence>
<dbReference type="PANTHER" id="PTHR24104:SF25">
    <property type="entry name" value="PROTEIN LIN-41"/>
    <property type="match status" value="1"/>
</dbReference>
<dbReference type="SUPFAM" id="SSF63829">
    <property type="entry name" value="Calcium-dependent phosphotriesterase"/>
    <property type="match status" value="1"/>
</dbReference>
<evidence type="ECO:0000256" key="2">
    <source>
        <dbReference type="PROSITE-ProRule" id="PRU00504"/>
    </source>
</evidence>
<dbReference type="RefSeq" id="WP_344087961.1">
    <property type="nucleotide sequence ID" value="NZ_BAAAPO010000052.1"/>
</dbReference>
<dbReference type="EMBL" id="BAAAPO010000052">
    <property type="protein sequence ID" value="GAA1806432.1"/>
    <property type="molecule type" value="Genomic_DNA"/>
</dbReference>